<evidence type="ECO:0000256" key="3">
    <source>
        <dbReference type="ARBA" id="ARBA00022801"/>
    </source>
</evidence>
<dbReference type="Proteomes" id="UP001055091">
    <property type="component" value="Unassembled WGS sequence"/>
</dbReference>
<evidence type="ECO:0000256" key="1">
    <source>
        <dbReference type="ARBA" id="ARBA00001947"/>
    </source>
</evidence>
<gene>
    <name evidence="6" type="ORF">CE91St55_34410</name>
</gene>
<dbReference type="Gene3D" id="3.40.50.10310">
    <property type="entry name" value="Creatininase"/>
    <property type="match status" value="1"/>
</dbReference>
<sequence length="263" mass="30176">MREIRFEYLRPRQILEAMKEKSIVYLPVSPIEWHGLHNPVGVDGFHAYESALEAARRIGGVVMPPIYAGQGGRMREETLRNLGFEEPYPKVNGIDVPANLVPSMYWDEDIYRLMIKEQIRLVAAYGFKMIVIVVNHGALSGVAEEMDEKLENCKVIFTSCVGAKFDEYDDRGHATMGESSIVMYIRNECVDLTELPSKEEEPYLLCRDHGVIDARFFNPELNTDYRLLKDPRDATCEMGKEFFESGVKQVIDKVSEEYEKLHI</sequence>
<dbReference type="PANTHER" id="PTHR35005">
    <property type="entry name" value="3-DEHYDRO-SCYLLO-INOSOSE HYDROLASE"/>
    <property type="match status" value="1"/>
</dbReference>
<dbReference type="SUPFAM" id="SSF102215">
    <property type="entry name" value="Creatininase"/>
    <property type="match status" value="2"/>
</dbReference>
<evidence type="ECO:0000313" key="7">
    <source>
        <dbReference type="Proteomes" id="UP001055091"/>
    </source>
</evidence>
<dbReference type="InterPro" id="IPR003785">
    <property type="entry name" value="Creatininase/forma_Hydrolase"/>
</dbReference>
<dbReference type="EMBL" id="BQNJ01000001">
    <property type="protein sequence ID" value="GKH01460.1"/>
    <property type="molecule type" value="Genomic_DNA"/>
</dbReference>
<keyword evidence="4" id="KW-0862">Zinc</keyword>
<evidence type="ECO:0000313" key="6">
    <source>
        <dbReference type="EMBL" id="GKH01460.1"/>
    </source>
</evidence>
<dbReference type="GO" id="GO:0009231">
    <property type="term" value="P:riboflavin biosynthetic process"/>
    <property type="evidence" value="ECO:0007669"/>
    <property type="project" value="TreeGrafter"/>
</dbReference>
<name>A0A413LDX6_9FIRM</name>
<proteinExistence type="inferred from homology"/>
<dbReference type="GeneID" id="93152230"/>
<organism evidence="6 7">
    <name type="scientific">Hungatella hathewayi</name>
    <dbReference type="NCBI Taxonomy" id="154046"/>
    <lineage>
        <taxon>Bacteria</taxon>
        <taxon>Bacillati</taxon>
        <taxon>Bacillota</taxon>
        <taxon>Clostridia</taxon>
        <taxon>Lachnospirales</taxon>
        <taxon>Lachnospiraceae</taxon>
        <taxon>Hungatella</taxon>
    </lineage>
</organism>
<comment type="cofactor">
    <cofactor evidence="1">
        <name>Zn(2+)</name>
        <dbReference type="ChEBI" id="CHEBI:29105"/>
    </cofactor>
</comment>
<dbReference type="Pfam" id="PF02633">
    <property type="entry name" value="Creatininase"/>
    <property type="match status" value="2"/>
</dbReference>
<dbReference type="GO" id="GO:0016811">
    <property type="term" value="F:hydrolase activity, acting on carbon-nitrogen (but not peptide) bonds, in linear amides"/>
    <property type="evidence" value="ECO:0007669"/>
    <property type="project" value="TreeGrafter"/>
</dbReference>
<dbReference type="PANTHER" id="PTHR35005:SF1">
    <property type="entry name" value="2-AMINO-5-FORMYLAMINO-6-RIBOSYLAMINOPYRIMIDIN-4(3H)-ONE 5'-MONOPHOSPHATE DEFORMYLASE"/>
    <property type="match status" value="1"/>
</dbReference>
<dbReference type="InterPro" id="IPR024087">
    <property type="entry name" value="Creatininase-like_sf"/>
</dbReference>
<evidence type="ECO:0000256" key="4">
    <source>
        <dbReference type="ARBA" id="ARBA00022833"/>
    </source>
</evidence>
<keyword evidence="3" id="KW-0378">Hydrolase</keyword>
<dbReference type="RefSeq" id="WP_006774012.1">
    <property type="nucleotide sequence ID" value="NZ_BQNJ01000001.1"/>
</dbReference>
<comment type="similarity">
    <text evidence="5">Belongs to the creatininase superfamily.</text>
</comment>
<keyword evidence="2" id="KW-0479">Metal-binding</keyword>
<dbReference type="GO" id="GO:0046872">
    <property type="term" value="F:metal ion binding"/>
    <property type="evidence" value="ECO:0007669"/>
    <property type="project" value="UniProtKB-KW"/>
</dbReference>
<accession>A0A413LDX6</accession>
<protein>
    <submittedName>
        <fullName evidence="6">Uncharacterized protein</fullName>
    </submittedName>
</protein>
<dbReference type="AlphaFoldDB" id="A0A413LDX6"/>
<evidence type="ECO:0000256" key="5">
    <source>
        <dbReference type="ARBA" id="ARBA00024029"/>
    </source>
</evidence>
<comment type="caution">
    <text evidence="6">The sequence shown here is derived from an EMBL/GenBank/DDBJ whole genome shotgun (WGS) entry which is preliminary data.</text>
</comment>
<evidence type="ECO:0000256" key="2">
    <source>
        <dbReference type="ARBA" id="ARBA00022723"/>
    </source>
</evidence>
<reference evidence="6" key="1">
    <citation type="submission" date="2022-01" db="EMBL/GenBank/DDBJ databases">
        <title>Novel bile acid biosynthetic pathways are enriched in the microbiome of centenarians.</title>
        <authorList>
            <person name="Sato Y."/>
            <person name="Atarashi K."/>
            <person name="Plichta R.D."/>
            <person name="Arai Y."/>
            <person name="Sasajima S."/>
            <person name="Kearney M.S."/>
            <person name="Suda W."/>
            <person name="Takeshita K."/>
            <person name="Sasaki T."/>
            <person name="Okamoto S."/>
            <person name="Skelly N.A."/>
            <person name="Okamura Y."/>
            <person name="Vlamakis H."/>
            <person name="Li Y."/>
            <person name="Tanoue T."/>
            <person name="Takei H."/>
            <person name="Nittono H."/>
            <person name="Narushima S."/>
            <person name="Irie J."/>
            <person name="Itoh H."/>
            <person name="Moriya K."/>
            <person name="Sugiura Y."/>
            <person name="Suematsu M."/>
            <person name="Moritoki N."/>
            <person name="Shibata S."/>
            <person name="Littman R.D."/>
            <person name="Fischbach A.M."/>
            <person name="Uwamino Y."/>
            <person name="Inoue T."/>
            <person name="Honda A."/>
            <person name="Hattori M."/>
            <person name="Murai T."/>
            <person name="Xavier J.R."/>
            <person name="Hirose N."/>
            <person name="Honda K."/>
        </authorList>
    </citation>
    <scope>NUCLEOTIDE SEQUENCE</scope>
    <source>
        <strain evidence="6">CE91-St55</strain>
    </source>
</reference>